<dbReference type="EMBL" id="JAVCYS010000004">
    <property type="protein sequence ID" value="MDQ1852460.1"/>
    <property type="molecule type" value="Genomic_DNA"/>
</dbReference>
<evidence type="ECO:0000313" key="2">
    <source>
        <dbReference type="Proteomes" id="UP001177898"/>
    </source>
</evidence>
<keyword evidence="2" id="KW-1185">Reference proteome</keyword>
<name>A0ABU0V6A7_9BACI</name>
<dbReference type="RefSeq" id="WP_306645739.1">
    <property type="nucleotide sequence ID" value="NZ_JAVCYS010000004.1"/>
</dbReference>
<dbReference type="Proteomes" id="UP001177898">
    <property type="component" value="Unassembled WGS sequence"/>
</dbReference>
<dbReference type="InterPro" id="IPR016767">
    <property type="entry name" value="UCP019853"/>
</dbReference>
<protein>
    <submittedName>
        <fullName evidence="1">Uncharacterized protein</fullName>
    </submittedName>
</protein>
<proteinExistence type="predicted"/>
<organism evidence="1 2">
    <name type="scientific">Bacillus stercoris</name>
    <dbReference type="NCBI Taxonomy" id="2054641"/>
    <lineage>
        <taxon>Bacteria</taxon>
        <taxon>Bacillati</taxon>
        <taxon>Bacillota</taxon>
        <taxon>Bacilli</taxon>
        <taxon>Bacillales</taxon>
        <taxon>Bacillaceae</taxon>
        <taxon>Bacillus</taxon>
    </lineage>
</organism>
<comment type="caution">
    <text evidence="1">The sequence shown here is derived from an EMBL/GenBank/DDBJ whole genome shotgun (WGS) entry which is preliminary data.</text>
</comment>
<evidence type="ECO:0000313" key="1">
    <source>
        <dbReference type="EMBL" id="MDQ1852460.1"/>
    </source>
</evidence>
<sequence>MIYKALIKKLDPHIEEEVILEIEGIEFTGFSSVCPYEIEVGKKYPVLVGFTSLDELVIRESIEKTKELEQIGLGYQYYIRGILQEDSIDAGIVLTDEDEYFSEYPHLIGEHVEIKVDRISVEFSRDSV</sequence>
<dbReference type="PIRSF" id="PIRSF019853">
    <property type="entry name" value="UCP019853"/>
    <property type="match status" value="1"/>
</dbReference>
<reference evidence="1" key="1">
    <citation type="submission" date="2023-08" db="EMBL/GenBank/DDBJ databases">
        <title>Functional annotation and safety assessment of Bacillus stercoris.</title>
        <authorList>
            <person name="Pandit N.T."/>
            <person name="Ahir S.V."/>
            <person name="Chauhan D.A."/>
            <person name="Bose A."/>
            <person name="Dunlap C."/>
            <person name="Doshi J.A."/>
        </authorList>
    </citation>
    <scope>NUCLEOTIDE SEQUENCE</scope>
    <source>
        <strain evidence="1">ZBMF30</strain>
    </source>
</reference>
<accession>A0ABU0V6A7</accession>
<gene>
    <name evidence="1" type="ORF">RAQ16_08785</name>
</gene>